<dbReference type="Proteomes" id="UP000000561">
    <property type="component" value="Chromosome 1"/>
</dbReference>
<dbReference type="eggNOG" id="ENOG502RDCW">
    <property type="taxonomic scope" value="Eukaryota"/>
</dbReference>
<dbReference type="AlphaFoldDB" id="A0A0D1E9U4"/>
<dbReference type="SUPFAM" id="SSF52047">
    <property type="entry name" value="RNI-like"/>
    <property type="match status" value="1"/>
</dbReference>
<keyword evidence="3" id="KW-1185">Reference proteome</keyword>
<feature type="region of interest" description="Disordered" evidence="1">
    <location>
        <begin position="41"/>
        <end position="66"/>
    </location>
</feature>
<feature type="region of interest" description="Disordered" evidence="1">
    <location>
        <begin position="192"/>
        <end position="216"/>
    </location>
</feature>
<dbReference type="OMA" id="HIRSIVI"/>
<proteinExistence type="predicted"/>
<gene>
    <name evidence="2" type="ORF">UMAG_00478</name>
</gene>
<organism evidence="2 3">
    <name type="scientific">Mycosarcoma maydis</name>
    <name type="common">Corn smut fungus</name>
    <name type="synonym">Ustilago maydis</name>
    <dbReference type="NCBI Taxonomy" id="5270"/>
    <lineage>
        <taxon>Eukaryota</taxon>
        <taxon>Fungi</taxon>
        <taxon>Dikarya</taxon>
        <taxon>Basidiomycota</taxon>
        <taxon>Ustilaginomycotina</taxon>
        <taxon>Ustilaginomycetes</taxon>
        <taxon>Ustilaginales</taxon>
        <taxon>Ustilaginaceae</taxon>
        <taxon>Mycosarcoma</taxon>
    </lineage>
</organism>
<evidence type="ECO:0000313" key="3">
    <source>
        <dbReference type="Proteomes" id="UP000000561"/>
    </source>
</evidence>
<feature type="compositionally biased region" description="Basic and acidic residues" evidence="1">
    <location>
        <begin position="206"/>
        <end position="216"/>
    </location>
</feature>
<accession>A0A0D1E9U4</accession>
<dbReference type="GeneID" id="23561769"/>
<dbReference type="VEuPathDB" id="FungiDB:UMAG_00478"/>
<dbReference type="EMBL" id="CM003140">
    <property type="protein sequence ID" value="KIS72056.1"/>
    <property type="molecule type" value="Genomic_DNA"/>
</dbReference>
<feature type="compositionally biased region" description="Basic and acidic residues" evidence="1">
    <location>
        <begin position="342"/>
        <end position="358"/>
    </location>
</feature>
<evidence type="ECO:0008006" key="4">
    <source>
        <dbReference type="Google" id="ProtNLM"/>
    </source>
</evidence>
<dbReference type="InParanoid" id="A0A0D1E9U4"/>
<dbReference type="InterPro" id="IPR032675">
    <property type="entry name" value="LRR_dom_sf"/>
</dbReference>
<dbReference type="RefSeq" id="XP_011386336.1">
    <property type="nucleotide sequence ID" value="XM_011388034.1"/>
</dbReference>
<feature type="compositionally biased region" description="Polar residues" evidence="1">
    <location>
        <begin position="56"/>
        <end position="66"/>
    </location>
</feature>
<dbReference type="KEGG" id="uma:UMAG_00478"/>
<evidence type="ECO:0000313" key="2">
    <source>
        <dbReference type="EMBL" id="KIS72056.1"/>
    </source>
</evidence>
<dbReference type="Gene3D" id="3.80.10.10">
    <property type="entry name" value="Ribonuclease Inhibitor"/>
    <property type="match status" value="1"/>
</dbReference>
<evidence type="ECO:0000256" key="1">
    <source>
        <dbReference type="SAM" id="MobiDB-lite"/>
    </source>
</evidence>
<dbReference type="OrthoDB" id="2554395at2759"/>
<feature type="region of interest" description="Disordered" evidence="1">
    <location>
        <begin position="340"/>
        <end position="364"/>
    </location>
</feature>
<name>A0A0D1E9U4_MYCMD</name>
<sequence>MTSLPSQPSVADAARLMDSLSIASESTSSLLIASATDHDVPLQPRAGAKTGEFDQHQATSYDSHRVQPTLTRSVTGCSAAKQFSATSNLKGLPSLPAEIIFQIATHYLSTMSTPLHTSTDVRPTGFGCKHAFPPYASLISTGSELSALMSLSSVTRSFRNTLVPLIWHTIVIRTPQHLPRLATLLKSYDTLSIRSGSPPQPRSSLHTREPKDDFHDARLRHPLPHIRSIVIAVPDKYMDLDQSYLLTLLRSMHLSQTQQLEHLAWSAEAVPNPAIWALLGPSLRSLELDGRTFYHGHAAMSGLERLESLTMVGYESTLLPRGVVAVFQAQARADGIEASAGEIHELPEGAEEEGKRGSGESPVVELQATAAEERRQARHLYLDPPSTTWSPPAPPPFPRLPISPSTTRTRLAHLSLSTSKTSLFHQPSLLPSFRGLTHLDIFPITPQPPLSRSLISTASTLTHLRIVLDISGAFANYDALWSDLTGNLPLLEWLDVDPLPQQNTAPSFARFVDAAKNLKYINGRDVHSLALCFGDLDPSNPSAPLPY</sequence>
<reference evidence="2 3" key="1">
    <citation type="journal article" date="2006" name="Nature">
        <title>Insights from the genome of the biotrophic fungal plant pathogen Ustilago maydis.</title>
        <authorList>
            <person name="Kamper J."/>
            <person name="Kahmann R."/>
            <person name="Bolker M."/>
            <person name="Ma L.J."/>
            <person name="Brefort T."/>
            <person name="Saville B.J."/>
            <person name="Banuett F."/>
            <person name="Kronstad J.W."/>
            <person name="Gold S.E."/>
            <person name="Muller O."/>
            <person name="Perlin M.H."/>
            <person name="Wosten H.A."/>
            <person name="de Vries R."/>
            <person name="Ruiz-Herrera J."/>
            <person name="Reynaga-Pena C.G."/>
            <person name="Snetselaar K."/>
            <person name="McCann M."/>
            <person name="Perez-Martin J."/>
            <person name="Feldbrugge M."/>
            <person name="Basse C.W."/>
            <person name="Steinberg G."/>
            <person name="Ibeas J.I."/>
            <person name="Holloman W."/>
            <person name="Guzman P."/>
            <person name="Farman M."/>
            <person name="Stajich J.E."/>
            <person name="Sentandreu R."/>
            <person name="Gonzalez-Prieto J.M."/>
            <person name="Kennell J.C."/>
            <person name="Molina L."/>
            <person name="Schirawski J."/>
            <person name="Mendoza-Mendoza A."/>
            <person name="Greilinger D."/>
            <person name="Munch K."/>
            <person name="Rossel N."/>
            <person name="Scherer M."/>
            <person name="Vranes M."/>
            <person name="Ladendorf O."/>
            <person name="Vincon V."/>
            <person name="Fuchs U."/>
            <person name="Sandrock B."/>
            <person name="Meng S."/>
            <person name="Ho E.C."/>
            <person name="Cahill M.J."/>
            <person name="Boyce K.J."/>
            <person name="Klose J."/>
            <person name="Klosterman S.J."/>
            <person name="Deelstra H.J."/>
            <person name="Ortiz-Castellanos L."/>
            <person name="Li W."/>
            <person name="Sanchez-Alonso P."/>
            <person name="Schreier P.H."/>
            <person name="Hauser-Hahn I."/>
            <person name="Vaupel M."/>
            <person name="Koopmann E."/>
            <person name="Friedrich G."/>
            <person name="Voss H."/>
            <person name="Schluter T."/>
            <person name="Margolis J."/>
            <person name="Platt D."/>
            <person name="Swimmer C."/>
            <person name="Gnirke A."/>
            <person name="Chen F."/>
            <person name="Vysotskaia V."/>
            <person name="Mannhaupt G."/>
            <person name="Guldener U."/>
            <person name="Munsterkotter M."/>
            <person name="Haase D."/>
            <person name="Oesterheld M."/>
            <person name="Mewes H.W."/>
            <person name="Mauceli E.W."/>
            <person name="DeCaprio D."/>
            <person name="Wade C.M."/>
            <person name="Butler J."/>
            <person name="Young S."/>
            <person name="Jaffe D.B."/>
            <person name="Calvo S."/>
            <person name="Nusbaum C."/>
            <person name="Galagan J."/>
            <person name="Birren B.W."/>
        </authorList>
    </citation>
    <scope>NUCLEOTIDE SEQUENCE [LARGE SCALE GENOMIC DNA]</scope>
    <source>
        <strain evidence="3">DSM 14603 / FGSC 9021 / UM521</strain>
    </source>
</reference>
<protein>
    <recommendedName>
        <fullName evidence="4">F-box domain-containing protein</fullName>
    </recommendedName>
</protein>